<name>A0ABT0DMX0_9HYPH</name>
<dbReference type="PANTHER" id="PTHR43390">
    <property type="entry name" value="SIGNAL PEPTIDASE I"/>
    <property type="match status" value="1"/>
</dbReference>
<comment type="similarity">
    <text evidence="2 6">Belongs to the peptidase S26 family.</text>
</comment>
<dbReference type="CDD" id="cd06530">
    <property type="entry name" value="S26_SPase_I"/>
    <property type="match status" value="1"/>
</dbReference>
<organism evidence="8 9">
    <name type="scientific">Ancylobacter koreensis</name>
    <dbReference type="NCBI Taxonomy" id="266121"/>
    <lineage>
        <taxon>Bacteria</taxon>
        <taxon>Pseudomonadati</taxon>
        <taxon>Pseudomonadota</taxon>
        <taxon>Alphaproteobacteria</taxon>
        <taxon>Hyphomicrobiales</taxon>
        <taxon>Xanthobacteraceae</taxon>
        <taxon>Ancylobacter</taxon>
    </lineage>
</organism>
<dbReference type="PROSITE" id="PS00761">
    <property type="entry name" value="SPASE_I_3"/>
    <property type="match status" value="1"/>
</dbReference>
<protein>
    <recommendedName>
        <fullName evidence="4 6">Signal peptidase I</fullName>
        <ecNumber evidence="3 6">3.4.21.89</ecNumber>
    </recommendedName>
</protein>
<reference evidence="9" key="1">
    <citation type="submission" date="2023-07" db="EMBL/GenBank/DDBJ databases">
        <title>Ancylobacter moscoviensis sp. nov., facultatively methylotrophic bacteria from activated sludge and the reclassification of Starkeya novella (Starkey 1934) Kelly et al. 2000 as Ancylobacter novellus comb. nov., Starkeya koreensis Im et al. 2006 as Ancylobacter koreensis comb.nov., Angulomicrobium tetraedrale Vasil'eva et al. 1986 as Ancylobacter tetraedralis comb. nov., Angulomicrobium amanitiforme Fritz et al. 2004 as Ancylobacter amanitiformis comb. nov. and Methylorhabdus multivorans Doronina et al. 1996 as Ancylobacter multivorans comb. nov. and emended description of the genus Ancylobacter.</title>
        <authorList>
            <person name="Doronina N."/>
            <person name="Chemodurova A."/>
            <person name="Grouzdev D."/>
            <person name="Koziaeva V."/>
            <person name="Shi W."/>
            <person name="Wu L."/>
            <person name="Kaparullina E."/>
        </authorList>
    </citation>
    <scope>NUCLEOTIDE SEQUENCE [LARGE SCALE GENOMIC DNA]</scope>
    <source>
        <strain evidence="9">Jip08</strain>
    </source>
</reference>
<feature type="domain" description="Peptidase S26" evidence="7">
    <location>
        <begin position="16"/>
        <end position="223"/>
    </location>
</feature>
<keyword evidence="6" id="KW-0472">Membrane</keyword>
<dbReference type="InterPro" id="IPR019533">
    <property type="entry name" value="Peptidase_S26"/>
</dbReference>
<evidence type="ECO:0000256" key="1">
    <source>
        <dbReference type="ARBA" id="ARBA00000677"/>
    </source>
</evidence>
<dbReference type="Pfam" id="PF10502">
    <property type="entry name" value="Peptidase_S26"/>
    <property type="match status" value="1"/>
</dbReference>
<dbReference type="InterPro" id="IPR036286">
    <property type="entry name" value="LexA/Signal_pep-like_sf"/>
</dbReference>
<comment type="catalytic activity">
    <reaction evidence="1 6">
        <text>Cleavage of hydrophobic, N-terminal signal or leader sequences from secreted and periplasmic proteins.</text>
        <dbReference type="EC" id="3.4.21.89"/>
    </reaction>
</comment>
<proteinExistence type="inferred from homology"/>
<gene>
    <name evidence="8" type="primary">lepB</name>
    <name evidence="8" type="ORF">MWN33_11325</name>
</gene>
<dbReference type="PRINTS" id="PR00727">
    <property type="entry name" value="LEADERPTASE"/>
</dbReference>
<keyword evidence="9" id="KW-1185">Reference proteome</keyword>
<dbReference type="SUPFAM" id="SSF51306">
    <property type="entry name" value="LexA/Signal peptidase"/>
    <property type="match status" value="1"/>
</dbReference>
<keyword evidence="5 6" id="KW-0378">Hydrolase</keyword>
<comment type="caution">
    <text evidence="8">The sequence shown here is derived from an EMBL/GenBank/DDBJ whole genome shotgun (WGS) entry which is preliminary data.</text>
</comment>
<evidence type="ECO:0000256" key="2">
    <source>
        <dbReference type="ARBA" id="ARBA00009370"/>
    </source>
</evidence>
<accession>A0ABT0DMX0</accession>
<dbReference type="PROSITE" id="PS00760">
    <property type="entry name" value="SPASE_I_2"/>
    <property type="match status" value="1"/>
</dbReference>
<evidence type="ECO:0000256" key="4">
    <source>
        <dbReference type="ARBA" id="ARBA00019232"/>
    </source>
</evidence>
<keyword evidence="6" id="KW-0645">Protease</keyword>
<evidence type="ECO:0000256" key="6">
    <source>
        <dbReference type="RuleBase" id="RU362042"/>
    </source>
</evidence>
<evidence type="ECO:0000259" key="7">
    <source>
        <dbReference type="Pfam" id="PF10502"/>
    </source>
</evidence>
<evidence type="ECO:0000313" key="9">
    <source>
        <dbReference type="Proteomes" id="UP001202867"/>
    </source>
</evidence>
<evidence type="ECO:0000313" key="8">
    <source>
        <dbReference type="EMBL" id="MCK0208621.1"/>
    </source>
</evidence>
<keyword evidence="6" id="KW-1133">Transmembrane helix</keyword>
<dbReference type="Proteomes" id="UP001202867">
    <property type="component" value="Unassembled WGS sequence"/>
</dbReference>
<dbReference type="GO" id="GO:0009003">
    <property type="term" value="F:signal peptidase activity"/>
    <property type="evidence" value="ECO:0007669"/>
    <property type="project" value="UniProtKB-EC"/>
</dbReference>
<feature type="transmembrane region" description="Helical" evidence="6">
    <location>
        <begin position="20"/>
        <end position="39"/>
    </location>
</feature>
<dbReference type="InterPro" id="IPR000223">
    <property type="entry name" value="Pept_S26A_signal_pept_1"/>
</dbReference>
<dbReference type="Gene3D" id="2.10.109.10">
    <property type="entry name" value="Umud Fragment, subunit A"/>
    <property type="match status" value="1"/>
</dbReference>
<dbReference type="EC" id="3.4.21.89" evidence="3 6"/>
<keyword evidence="6" id="KW-0812">Transmembrane</keyword>
<comment type="subcellular location">
    <subcellularLocation>
        <location evidence="6">Membrane</location>
        <topology evidence="6">Single-pass type II membrane protein</topology>
    </subcellularLocation>
</comment>
<evidence type="ECO:0000256" key="3">
    <source>
        <dbReference type="ARBA" id="ARBA00013208"/>
    </source>
</evidence>
<dbReference type="PANTHER" id="PTHR43390:SF1">
    <property type="entry name" value="CHLOROPLAST PROCESSING PEPTIDASE"/>
    <property type="match status" value="1"/>
</dbReference>
<dbReference type="InterPro" id="IPR019757">
    <property type="entry name" value="Pept_S26A_signal_pept_1_Lys-AS"/>
</dbReference>
<dbReference type="NCBIfam" id="TIGR02227">
    <property type="entry name" value="sigpep_I_bact"/>
    <property type="match status" value="1"/>
</dbReference>
<dbReference type="RefSeq" id="WP_247200653.1">
    <property type="nucleotide sequence ID" value="NZ_JALKCG010000003.1"/>
</dbReference>
<sequence length="251" mass="28775">MTATSEQKKKEGGLGETIKVILQAFLIAILIRTFLFQPFNIPSGSMKETLLVGDYLFVSKFSYGYSRFSLPFSPPLFDGRLLGSTPNRGDVVVFKLPRDESTDYIKRVIGLPGDEIQMINGVLNINGVPVKREDAGYWMDDEGGGRVERVKRWTETLPNGVSYYTLDLVDNGFYDNTQVYKVPPDHYFMMGDNRDNSTDSRVLSQVGYVPYENLIGRAQMIFFSVKEGDAAWQFWKWPWTVRWDRILSFVR</sequence>
<evidence type="ECO:0000256" key="5">
    <source>
        <dbReference type="ARBA" id="ARBA00022801"/>
    </source>
</evidence>
<dbReference type="InterPro" id="IPR019758">
    <property type="entry name" value="Pept_S26A_signal_pept_1_CS"/>
</dbReference>
<dbReference type="EMBL" id="JALKCG010000003">
    <property type="protein sequence ID" value="MCK0208621.1"/>
    <property type="molecule type" value="Genomic_DNA"/>
</dbReference>